<dbReference type="Proteomes" id="UP001430953">
    <property type="component" value="Unassembled WGS sequence"/>
</dbReference>
<accession>A0AAW2GUH6</accession>
<comment type="caution">
    <text evidence="1">The sequence shown here is derived from an EMBL/GenBank/DDBJ whole genome shotgun (WGS) entry which is preliminary data.</text>
</comment>
<evidence type="ECO:0000313" key="1">
    <source>
        <dbReference type="EMBL" id="KAL0130869.1"/>
    </source>
</evidence>
<organism evidence="1 2">
    <name type="scientific">Cardiocondyla obscurior</name>
    <dbReference type="NCBI Taxonomy" id="286306"/>
    <lineage>
        <taxon>Eukaryota</taxon>
        <taxon>Metazoa</taxon>
        <taxon>Ecdysozoa</taxon>
        <taxon>Arthropoda</taxon>
        <taxon>Hexapoda</taxon>
        <taxon>Insecta</taxon>
        <taxon>Pterygota</taxon>
        <taxon>Neoptera</taxon>
        <taxon>Endopterygota</taxon>
        <taxon>Hymenoptera</taxon>
        <taxon>Apocrita</taxon>
        <taxon>Aculeata</taxon>
        <taxon>Formicoidea</taxon>
        <taxon>Formicidae</taxon>
        <taxon>Myrmicinae</taxon>
        <taxon>Cardiocondyla</taxon>
    </lineage>
</organism>
<proteinExistence type="predicted"/>
<keyword evidence="2" id="KW-1185">Reference proteome</keyword>
<name>A0AAW2GUH6_9HYME</name>
<reference evidence="1 2" key="1">
    <citation type="submission" date="2023-03" db="EMBL/GenBank/DDBJ databases">
        <title>High recombination rates correlate with genetic variation in Cardiocondyla obscurior ants.</title>
        <authorList>
            <person name="Errbii M."/>
        </authorList>
    </citation>
    <scope>NUCLEOTIDE SEQUENCE [LARGE SCALE GENOMIC DNA]</scope>
    <source>
        <strain evidence="1">Alpha-2009</strain>
        <tissue evidence="1">Whole body</tissue>
    </source>
</reference>
<dbReference type="EMBL" id="JADYXP020000002">
    <property type="protein sequence ID" value="KAL0130869.1"/>
    <property type="molecule type" value="Genomic_DNA"/>
</dbReference>
<dbReference type="AlphaFoldDB" id="A0AAW2GUH6"/>
<protein>
    <submittedName>
        <fullName evidence="1">Uncharacterized protein</fullName>
    </submittedName>
</protein>
<sequence>MHSLKARKRSDAIRLEEEQPYYEHESRSIFDAVDRTVLKSPRTRVRSCARNESHIIAELSRNYRGSVRDGTGNTCPRTTLVLLHALFKIFTPRSLFMHR</sequence>
<gene>
    <name evidence="1" type="ORF">PUN28_002462</name>
</gene>
<evidence type="ECO:0000313" key="2">
    <source>
        <dbReference type="Proteomes" id="UP001430953"/>
    </source>
</evidence>